<organism evidence="3 4">
    <name type="scientific">Mycobacterium branderi</name>
    <dbReference type="NCBI Taxonomy" id="43348"/>
    <lineage>
        <taxon>Bacteria</taxon>
        <taxon>Bacillati</taxon>
        <taxon>Actinomycetota</taxon>
        <taxon>Actinomycetes</taxon>
        <taxon>Mycobacteriales</taxon>
        <taxon>Mycobacteriaceae</taxon>
        <taxon>Mycobacterium</taxon>
    </lineage>
</organism>
<name>A0A7I7WEY3_9MYCO</name>
<dbReference type="AlphaFoldDB" id="A0A7I7WEY3"/>
<evidence type="ECO:0000256" key="1">
    <source>
        <dbReference type="SAM" id="Phobius"/>
    </source>
</evidence>
<evidence type="ECO:0000313" key="3">
    <source>
        <dbReference type="EMBL" id="ORA35452.1"/>
    </source>
</evidence>
<reference evidence="2 5" key="2">
    <citation type="journal article" date="2019" name="Emerg. Microbes Infect.">
        <title>Comprehensive subspecies identification of 175 nontuberculous mycobacteria species based on 7547 genomic profiles.</title>
        <authorList>
            <person name="Matsumoto Y."/>
            <person name="Kinjo T."/>
            <person name="Motooka D."/>
            <person name="Nabeya D."/>
            <person name="Jung N."/>
            <person name="Uechi K."/>
            <person name="Horii T."/>
            <person name="Iida T."/>
            <person name="Fujita J."/>
            <person name="Nakamura S."/>
        </authorList>
    </citation>
    <scope>NUCLEOTIDE SEQUENCE [LARGE SCALE GENOMIC DNA]</scope>
    <source>
        <strain evidence="2 5">JCM 12687</strain>
        <plasmid evidence="2">pJCM12687</plasmid>
    </source>
</reference>
<sequence length="294" mass="29798">MISPYGEGPRADDAYGGDADGVLSGWSWPAQYPSARFGPAADLGGFNPPAAPAAGRALRVVSGHANRRAGVVGGVAAAIVVVVAVVVAVVFYGKDPPSGAAADAASPAAPNAWSATDCTHSASSGQVPVNGVVSAGGLSFPQNVAPGWRPKAEHRLPNSIDAISLDYTVSRVGGRTWIAQVTVGITNFDQSLSLAAQAKLMLRCVAASDLYEPYEPTVPAAAPKSGHIDGVPTAEIDATFTVTFADPTVKGDDVVIIVVGTSPSTYFLGTSPTGDTARRDVVQAAVKALHLAAN</sequence>
<reference evidence="3 4" key="1">
    <citation type="submission" date="2016-12" db="EMBL/GenBank/DDBJ databases">
        <title>The new phylogeny of genus Mycobacterium.</title>
        <authorList>
            <person name="Tortoli E."/>
            <person name="Trovato A."/>
            <person name="Cirillo D.M."/>
        </authorList>
    </citation>
    <scope>NUCLEOTIDE SEQUENCE [LARGE SCALE GENOMIC DNA]</scope>
    <source>
        <strain evidence="3 4">DSM 44624</strain>
    </source>
</reference>
<keyword evidence="1" id="KW-1133">Transmembrane helix</keyword>
<protein>
    <submittedName>
        <fullName evidence="3">Uncharacterized protein</fullName>
    </submittedName>
</protein>
<keyword evidence="5" id="KW-1185">Reference proteome</keyword>
<keyword evidence="1" id="KW-0472">Membrane</keyword>
<feature type="transmembrane region" description="Helical" evidence="1">
    <location>
        <begin position="69"/>
        <end position="92"/>
    </location>
</feature>
<gene>
    <name evidence="3" type="ORF">BST20_17835</name>
    <name evidence="2" type="ORF">MBRA_53560</name>
</gene>
<dbReference type="OrthoDB" id="4737953at2"/>
<accession>A0A7I7WEY3</accession>
<evidence type="ECO:0000313" key="2">
    <source>
        <dbReference type="EMBL" id="BBZ15161.1"/>
    </source>
</evidence>
<proteinExistence type="predicted"/>
<dbReference type="Proteomes" id="UP000467379">
    <property type="component" value="Plasmid pJCM12687"/>
</dbReference>
<keyword evidence="1" id="KW-0812">Transmembrane</keyword>
<keyword evidence="2" id="KW-0614">Plasmid</keyword>
<dbReference type="Proteomes" id="UP000192441">
    <property type="component" value="Unassembled WGS sequence"/>
</dbReference>
<reference evidence="2" key="3">
    <citation type="submission" date="2020-02" db="EMBL/GenBank/DDBJ databases">
        <authorList>
            <person name="Matsumoto Y."/>
            <person name="Kinjo T."/>
            <person name="Motooka D."/>
            <person name="Nabeya D."/>
            <person name="Jung N."/>
            <person name="Uechi K."/>
            <person name="Horii T."/>
            <person name="Iida T."/>
            <person name="Fujita J."/>
            <person name="Nakamura S."/>
        </authorList>
    </citation>
    <scope>NUCLEOTIDE SEQUENCE</scope>
    <source>
        <strain evidence="2">JCM 12687</strain>
        <plasmid evidence="2">pJCM12687</plasmid>
    </source>
</reference>
<dbReference type="EMBL" id="MVHM01000012">
    <property type="protein sequence ID" value="ORA35452.1"/>
    <property type="molecule type" value="Genomic_DNA"/>
</dbReference>
<evidence type="ECO:0000313" key="4">
    <source>
        <dbReference type="Proteomes" id="UP000192441"/>
    </source>
</evidence>
<evidence type="ECO:0000313" key="5">
    <source>
        <dbReference type="Proteomes" id="UP000467379"/>
    </source>
</evidence>
<geneLocation type="plasmid" evidence="2 5">
    <name>pJCM12687</name>
</geneLocation>
<dbReference type="RefSeq" id="WP_083132723.1">
    <property type="nucleotide sequence ID" value="NZ_JBHRFN010000007.1"/>
</dbReference>
<dbReference type="EMBL" id="AP022607">
    <property type="protein sequence ID" value="BBZ15161.1"/>
    <property type="molecule type" value="Genomic_DNA"/>
</dbReference>